<protein>
    <recommendedName>
        <fullName evidence="1">Knr4/Smi1-like domain-containing protein</fullName>
    </recommendedName>
</protein>
<dbReference type="EMBL" id="BBWU01000025">
    <property type="protein sequence ID" value="GAO39111.1"/>
    <property type="molecule type" value="Genomic_DNA"/>
</dbReference>
<dbReference type="Gene3D" id="3.40.1580.10">
    <property type="entry name" value="SMI1/KNR4-like"/>
    <property type="match status" value="1"/>
</dbReference>
<feature type="domain" description="Knr4/Smi1-like" evidence="1">
    <location>
        <begin position="19"/>
        <end position="144"/>
    </location>
</feature>
<sequence length="151" mass="16861">MSLGRFISLWMHPSSIADVVTEDELARAEGRLQTRLPADYRNALLEFGLPRPTIELLNAIVNRQLGLRDVSDFLTPAEMVTVTEDWRDLGLPDGLIAFATDCTGNLFCFPTQTDASDKLPVVFFDHDDHSADVIAPSFDRWINKFCGVAPH</sequence>
<dbReference type="InterPro" id="IPR018958">
    <property type="entry name" value="Knr4/Smi1-like_dom"/>
</dbReference>
<dbReference type="Proteomes" id="UP000033202">
    <property type="component" value="Unassembled WGS sequence"/>
</dbReference>
<accession>A0A0E9MNW0</accession>
<dbReference type="RefSeq" id="WP_046347935.1">
    <property type="nucleotide sequence ID" value="NZ_BBWU01000025.1"/>
</dbReference>
<name>A0A0E9MNW0_9SPHN</name>
<reference evidence="2 3" key="1">
    <citation type="submission" date="2015-04" db="EMBL/GenBank/DDBJ databases">
        <title>Whole genome shotgun sequence of Sphingomonas changbaiensis NBRC 104936.</title>
        <authorList>
            <person name="Katano-Makiyama Y."/>
            <person name="Hosoyama A."/>
            <person name="Hashimoto M."/>
            <person name="Noguchi M."/>
            <person name="Tsuchikane K."/>
            <person name="Ohji S."/>
            <person name="Yamazoe A."/>
            <person name="Ichikawa N."/>
            <person name="Kimura A."/>
            <person name="Fujita N."/>
        </authorList>
    </citation>
    <scope>NUCLEOTIDE SEQUENCE [LARGE SCALE GENOMIC DNA]</scope>
    <source>
        <strain evidence="2 3">NBRC 104936</strain>
    </source>
</reference>
<dbReference type="STRING" id="1219043.SCH01S_25_00910"/>
<dbReference type="SUPFAM" id="SSF160631">
    <property type="entry name" value="SMI1/KNR4-like"/>
    <property type="match status" value="1"/>
</dbReference>
<proteinExistence type="predicted"/>
<evidence type="ECO:0000259" key="1">
    <source>
        <dbReference type="SMART" id="SM00860"/>
    </source>
</evidence>
<comment type="caution">
    <text evidence="2">The sequence shown here is derived from an EMBL/GenBank/DDBJ whole genome shotgun (WGS) entry which is preliminary data.</text>
</comment>
<dbReference type="InterPro" id="IPR037883">
    <property type="entry name" value="Knr4/Smi1-like_sf"/>
</dbReference>
<dbReference type="OrthoDB" id="7594949at2"/>
<keyword evidence="3" id="KW-1185">Reference proteome</keyword>
<gene>
    <name evidence="2" type="ORF">SCH01S_25_00910</name>
</gene>
<organism evidence="2 3">
    <name type="scientific">Sphingomonas changbaiensis NBRC 104936</name>
    <dbReference type="NCBI Taxonomy" id="1219043"/>
    <lineage>
        <taxon>Bacteria</taxon>
        <taxon>Pseudomonadati</taxon>
        <taxon>Pseudomonadota</taxon>
        <taxon>Alphaproteobacteria</taxon>
        <taxon>Sphingomonadales</taxon>
        <taxon>Sphingomonadaceae</taxon>
        <taxon>Sphingomonas</taxon>
    </lineage>
</organism>
<dbReference type="AlphaFoldDB" id="A0A0E9MNW0"/>
<dbReference type="SMART" id="SM00860">
    <property type="entry name" value="SMI1_KNR4"/>
    <property type="match status" value="1"/>
</dbReference>
<evidence type="ECO:0000313" key="2">
    <source>
        <dbReference type="EMBL" id="GAO39111.1"/>
    </source>
</evidence>
<dbReference type="Pfam" id="PF09346">
    <property type="entry name" value="SMI1_KNR4"/>
    <property type="match status" value="1"/>
</dbReference>
<evidence type="ECO:0000313" key="3">
    <source>
        <dbReference type="Proteomes" id="UP000033202"/>
    </source>
</evidence>